<feature type="region of interest" description="Disordered" evidence="16">
    <location>
        <begin position="339"/>
        <end position="365"/>
    </location>
</feature>
<dbReference type="Pfam" id="PF00651">
    <property type="entry name" value="BTB"/>
    <property type="match status" value="1"/>
</dbReference>
<dbReference type="GO" id="GO:0006357">
    <property type="term" value="P:regulation of transcription by RNA polymerase II"/>
    <property type="evidence" value="ECO:0007669"/>
    <property type="project" value="TreeGrafter"/>
</dbReference>
<gene>
    <name evidence="19" type="ORF">g.43169</name>
</gene>
<keyword evidence="13" id="KW-0539">Nucleus</keyword>
<dbReference type="EMBL" id="GEDC01023676">
    <property type="protein sequence ID" value="JAS13622.1"/>
    <property type="molecule type" value="Transcribed_RNA"/>
</dbReference>
<dbReference type="PANTHER" id="PTHR23110:SF111">
    <property type="entry name" value="LONGITUDINALS LACKING PROTEIN, ISOFORMS F_I_K_T"/>
    <property type="match status" value="1"/>
</dbReference>
<name>A0A1B6CJP4_9HEMI</name>
<dbReference type="Gene3D" id="3.30.160.60">
    <property type="entry name" value="Classic Zinc Finger"/>
    <property type="match status" value="3"/>
</dbReference>
<evidence type="ECO:0000256" key="6">
    <source>
        <dbReference type="ARBA" id="ARBA00022771"/>
    </source>
</evidence>
<comment type="function">
    <text evidence="1">May be involved in transcriptional regulation.</text>
</comment>
<dbReference type="InterPro" id="IPR036236">
    <property type="entry name" value="Znf_C2H2_sf"/>
</dbReference>
<dbReference type="InterPro" id="IPR013087">
    <property type="entry name" value="Znf_C2H2_type"/>
</dbReference>
<keyword evidence="12" id="KW-0804">Transcription</keyword>
<evidence type="ECO:0000256" key="4">
    <source>
        <dbReference type="ARBA" id="ARBA00022723"/>
    </source>
</evidence>
<evidence type="ECO:0000256" key="2">
    <source>
        <dbReference type="ARBA" id="ARBA00004123"/>
    </source>
</evidence>
<evidence type="ECO:0000256" key="5">
    <source>
        <dbReference type="ARBA" id="ARBA00022737"/>
    </source>
</evidence>
<feature type="domain" description="C2H2-type" evidence="18">
    <location>
        <begin position="316"/>
        <end position="338"/>
    </location>
</feature>
<dbReference type="PROSITE" id="PS50157">
    <property type="entry name" value="ZINC_FINGER_C2H2_2"/>
    <property type="match status" value="3"/>
</dbReference>
<dbReference type="Pfam" id="PF00096">
    <property type="entry name" value="zf-C2H2"/>
    <property type="match status" value="3"/>
</dbReference>
<comment type="function">
    <text evidence="14">Putative transcription factor required for axon growth and guidance in the central and peripheral nervous systems. Repels CNS axons away from the midline by promoting the expression of the midline repellent sli and its receptor robo.</text>
</comment>
<protein>
    <recommendedName>
        <fullName evidence="20">BTB domain-containing protein</fullName>
    </recommendedName>
</protein>
<dbReference type="InterPro" id="IPR011333">
    <property type="entry name" value="SKP1/BTB/POZ_sf"/>
</dbReference>
<feature type="domain" description="C2H2-type" evidence="18">
    <location>
        <begin position="288"/>
        <end position="315"/>
    </location>
</feature>
<dbReference type="SUPFAM" id="SSF57667">
    <property type="entry name" value="beta-beta-alpha zinc fingers"/>
    <property type="match status" value="2"/>
</dbReference>
<evidence type="ECO:0000256" key="7">
    <source>
        <dbReference type="ARBA" id="ARBA00022782"/>
    </source>
</evidence>
<evidence type="ECO:0000256" key="3">
    <source>
        <dbReference type="ARBA" id="ARBA00022473"/>
    </source>
</evidence>
<dbReference type="GO" id="GO:0048666">
    <property type="term" value="P:neuron development"/>
    <property type="evidence" value="ECO:0007669"/>
    <property type="project" value="UniProtKB-ARBA"/>
</dbReference>
<sequence>MWQKSFHLRWNNHLQNLRTLFENLYNEQDFVDVTIACSDGFLHAHKLVLSACSPYFETIFKENPCKHPTIILRGIKTKEIQTLLEYMYVGSVDVHEEDLDVLLGIANELHIKGLVNKADSDTQVFKRKNFEKLSKKSVKDQPTAIKEQVTHWQAELTAKCSDDTIIENNSDTQLSFGGVEIEPITSLEHKKDESMMESLSPKDTLDIVKDENLDDTMMTEPEVQLNSYGNRPFDLCDVKIEQEDNMEGSSSDFLDCSGNIICQICNRSFQNKPSYRRHMQTHTGEKPHQCKYCDQSFLRLSHLQRHIRVHTGERPYSCSQCPKNFSRSDKLKQHLIVHNPGMNGRVSKPVGRPPKERASSSTSSPYSLETYIPKYLKNISEY</sequence>
<keyword evidence="3" id="KW-0217">Developmental protein</keyword>
<dbReference type="GO" id="GO:0005634">
    <property type="term" value="C:nucleus"/>
    <property type="evidence" value="ECO:0007669"/>
    <property type="project" value="UniProtKB-SubCell"/>
</dbReference>
<evidence type="ECO:0000256" key="14">
    <source>
        <dbReference type="ARBA" id="ARBA00037382"/>
    </source>
</evidence>
<accession>A0A1B6CJP4</accession>
<evidence type="ECO:0000256" key="11">
    <source>
        <dbReference type="ARBA" id="ARBA00023125"/>
    </source>
</evidence>
<reference evidence="19" key="1">
    <citation type="submission" date="2015-12" db="EMBL/GenBank/DDBJ databases">
        <title>De novo transcriptome assembly of four potential Pierce s Disease insect vectors from Arizona vineyards.</title>
        <authorList>
            <person name="Tassone E.E."/>
        </authorList>
    </citation>
    <scope>NUCLEOTIDE SEQUENCE</scope>
</reference>
<feature type="domain" description="C2H2-type" evidence="18">
    <location>
        <begin position="260"/>
        <end position="287"/>
    </location>
</feature>
<dbReference type="PANTHER" id="PTHR23110">
    <property type="entry name" value="BTB DOMAIN TRANSCRIPTION FACTOR"/>
    <property type="match status" value="1"/>
</dbReference>
<keyword evidence="11" id="KW-0238">DNA-binding</keyword>
<dbReference type="Gene3D" id="3.30.710.10">
    <property type="entry name" value="Potassium Channel Kv1.1, Chain A"/>
    <property type="match status" value="1"/>
</dbReference>
<dbReference type="GO" id="GO:0003006">
    <property type="term" value="P:developmental process involved in reproduction"/>
    <property type="evidence" value="ECO:0007669"/>
    <property type="project" value="UniProtKB-ARBA"/>
</dbReference>
<evidence type="ECO:0000256" key="10">
    <source>
        <dbReference type="ARBA" id="ARBA00023015"/>
    </source>
</evidence>
<dbReference type="GO" id="GO:0008270">
    <property type="term" value="F:zinc ion binding"/>
    <property type="evidence" value="ECO:0007669"/>
    <property type="project" value="UniProtKB-KW"/>
</dbReference>
<keyword evidence="7" id="KW-0221">Differentiation</keyword>
<evidence type="ECO:0000256" key="9">
    <source>
        <dbReference type="ARBA" id="ARBA00022902"/>
    </source>
</evidence>
<evidence type="ECO:0000259" key="18">
    <source>
        <dbReference type="PROSITE" id="PS50157"/>
    </source>
</evidence>
<evidence type="ECO:0000313" key="19">
    <source>
        <dbReference type="EMBL" id="JAS13622.1"/>
    </source>
</evidence>
<dbReference type="CDD" id="cd18315">
    <property type="entry name" value="BTB_POZ_BAB-like"/>
    <property type="match status" value="1"/>
</dbReference>
<keyword evidence="9" id="KW-0524">Neurogenesis</keyword>
<dbReference type="InterPro" id="IPR000210">
    <property type="entry name" value="BTB/POZ_dom"/>
</dbReference>
<keyword evidence="4" id="KW-0479">Metal-binding</keyword>
<dbReference type="GO" id="GO:0048513">
    <property type="term" value="P:animal organ development"/>
    <property type="evidence" value="ECO:0007669"/>
    <property type="project" value="UniProtKB-ARBA"/>
</dbReference>
<evidence type="ECO:0000256" key="15">
    <source>
        <dbReference type="PROSITE-ProRule" id="PRU00042"/>
    </source>
</evidence>
<evidence type="ECO:0000256" key="1">
    <source>
        <dbReference type="ARBA" id="ARBA00003767"/>
    </source>
</evidence>
<evidence type="ECO:0000259" key="17">
    <source>
        <dbReference type="PROSITE" id="PS50097"/>
    </source>
</evidence>
<organism evidence="19">
    <name type="scientific">Clastoptera arizonana</name>
    <name type="common">Arizona spittle bug</name>
    <dbReference type="NCBI Taxonomy" id="38151"/>
    <lineage>
        <taxon>Eukaryota</taxon>
        <taxon>Metazoa</taxon>
        <taxon>Ecdysozoa</taxon>
        <taxon>Arthropoda</taxon>
        <taxon>Hexapoda</taxon>
        <taxon>Insecta</taxon>
        <taxon>Pterygota</taxon>
        <taxon>Neoptera</taxon>
        <taxon>Paraneoptera</taxon>
        <taxon>Hemiptera</taxon>
        <taxon>Auchenorrhyncha</taxon>
        <taxon>Cercopoidea</taxon>
        <taxon>Clastopteridae</taxon>
        <taxon>Clastoptera</taxon>
    </lineage>
</organism>
<dbReference type="FunFam" id="3.30.160.60:FF:000097">
    <property type="entry name" value="Zinc finger protein"/>
    <property type="match status" value="1"/>
</dbReference>
<dbReference type="PROSITE" id="PS00028">
    <property type="entry name" value="ZINC_FINGER_C2H2_1"/>
    <property type="match status" value="3"/>
</dbReference>
<evidence type="ECO:0000256" key="12">
    <source>
        <dbReference type="ARBA" id="ARBA00023163"/>
    </source>
</evidence>
<feature type="domain" description="BTB" evidence="17">
    <location>
        <begin position="31"/>
        <end position="96"/>
    </location>
</feature>
<keyword evidence="6 15" id="KW-0863">Zinc-finger</keyword>
<dbReference type="AlphaFoldDB" id="A0A1B6CJP4"/>
<dbReference type="SUPFAM" id="SSF54695">
    <property type="entry name" value="POZ domain"/>
    <property type="match status" value="1"/>
</dbReference>
<keyword evidence="10" id="KW-0805">Transcription regulation</keyword>
<dbReference type="FunFam" id="3.30.160.60:FF:000522">
    <property type="entry name" value="zinc finger protein 285"/>
    <property type="match status" value="1"/>
</dbReference>
<dbReference type="InterPro" id="IPR051095">
    <property type="entry name" value="Dros_DevTransReg"/>
</dbReference>
<keyword evidence="5" id="KW-0677">Repeat</keyword>
<dbReference type="SMART" id="SM00355">
    <property type="entry name" value="ZnF_C2H2"/>
    <property type="match status" value="3"/>
</dbReference>
<dbReference type="GO" id="GO:0003677">
    <property type="term" value="F:DNA binding"/>
    <property type="evidence" value="ECO:0007669"/>
    <property type="project" value="UniProtKB-KW"/>
</dbReference>
<dbReference type="SMART" id="SM00225">
    <property type="entry name" value="BTB"/>
    <property type="match status" value="1"/>
</dbReference>
<evidence type="ECO:0000256" key="13">
    <source>
        <dbReference type="ARBA" id="ARBA00023242"/>
    </source>
</evidence>
<proteinExistence type="predicted"/>
<evidence type="ECO:0000256" key="8">
    <source>
        <dbReference type="ARBA" id="ARBA00022833"/>
    </source>
</evidence>
<evidence type="ECO:0008006" key="20">
    <source>
        <dbReference type="Google" id="ProtNLM"/>
    </source>
</evidence>
<comment type="subcellular location">
    <subcellularLocation>
        <location evidence="2">Nucleus</location>
    </subcellularLocation>
</comment>
<keyword evidence="8" id="KW-0862">Zinc</keyword>
<evidence type="ECO:0000256" key="16">
    <source>
        <dbReference type="SAM" id="MobiDB-lite"/>
    </source>
</evidence>
<dbReference type="PROSITE" id="PS50097">
    <property type="entry name" value="BTB"/>
    <property type="match status" value="1"/>
</dbReference>